<reference evidence="1" key="2">
    <citation type="journal article" date="2015" name="Fish Shellfish Immunol.">
        <title>Early steps in the European eel (Anguilla anguilla)-Vibrio vulnificus interaction in the gills: Role of the RtxA13 toxin.</title>
        <authorList>
            <person name="Callol A."/>
            <person name="Pajuelo D."/>
            <person name="Ebbesson L."/>
            <person name="Teles M."/>
            <person name="MacKenzie S."/>
            <person name="Amaro C."/>
        </authorList>
    </citation>
    <scope>NUCLEOTIDE SEQUENCE</scope>
</reference>
<dbReference type="AlphaFoldDB" id="A0A0E9V555"/>
<dbReference type="EMBL" id="GBXM01035353">
    <property type="protein sequence ID" value="JAH73224.1"/>
    <property type="molecule type" value="Transcribed_RNA"/>
</dbReference>
<protein>
    <submittedName>
        <fullName evidence="1">Uncharacterized protein</fullName>
    </submittedName>
</protein>
<name>A0A0E9V555_ANGAN</name>
<sequence length="34" mass="3677">MHGTASQYLVSVSISRSPAVVTNYIHQGSAHCFQ</sequence>
<accession>A0A0E9V555</accession>
<organism evidence="1">
    <name type="scientific">Anguilla anguilla</name>
    <name type="common">European freshwater eel</name>
    <name type="synonym">Muraena anguilla</name>
    <dbReference type="NCBI Taxonomy" id="7936"/>
    <lineage>
        <taxon>Eukaryota</taxon>
        <taxon>Metazoa</taxon>
        <taxon>Chordata</taxon>
        <taxon>Craniata</taxon>
        <taxon>Vertebrata</taxon>
        <taxon>Euteleostomi</taxon>
        <taxon>Actinopterygii</taxon>
        <taxon>Neopterygii</taxon>
        <taxon>Teleostei</taxon>
        <taxon>Anguilliformes</taxon>
        <taxon>Anguillidae</taxon>
        <taxon>Anguilla</taxon>
    </lineage>
</organism>
<reference evidence="1" key="1">
    <citation type="submission" date="2014-11" db="EMBL/GenBank/DDBJ databases">
        <authorList>
            <person name="Amaro Gonzalez C."/>
        </authorList>
    </citation>
    <scope>NUCLEOTIDE SEQUENCE</scope>
</reference>
<proteinExistence type="predicted"/>
<evidence type="ECO:0000313" key="1">
    <source>
        <dbReference type="EMBL" id="JAH73224.1"/>
    </source>
</evidence>